<dbReference type="Proteomes" id="UP000001555">
    <property type="component" value="Unassembled WGS sequence"/>
</dbReference>
<feature type="compositionally biased region" description="Low complexity" evidence="1">
    <location>
        <begin position="153"/>
        <end position="162"/>
    </location>
</feature>
<dbReference type="HOGENOM" id="CLU_1168373_0_0_1"/>
<dbReference type="PaxDb" id="6945-B7PLQ4"/>
<gene>
    <name evidence="2" type="ORF">IscW_ISCW005944</name>
</gene>
<feature type="non-terminal residue" evidence="2">
    <location>
        <position position="238"/>
    </location>
</feature>
<evidence type="ECO:0000313" key="3">
    <source>
        <dbReference type="EnsemblMetazoa" id="ISCW005944-PA"/>
    </source>
</evidence>
<dbReference type="AlphaFoldDB" id="B7PLQ4"/>
<evidence type="ECO:0000256" key="1">
    <source>
        <dbReference type="SAM" id="MobiDB-lite"/>
    </source>
</evidence>
<sequence>SRASQSRLAQQSRVRFSVAEHRAVLLIVRGSDETRSWRVTTAWATLGSGSSGSGVLRELRRSPPRRHSGRAPSGIADFGHNQAHSGGGSESSGSSSTIVQSSQLPGKSAARRRRPAGCGGGEQQVLSGGGVPLSAARGSAVLRRSRARGGRSRGSSCSPGSREGCGTGPAHGLARRSLGRWGRGSADKLRCAARSPTRRAARRTLDARSATGRCGLHAHCACVVFLGGGDRGILWEEL</sequence>
<reference evidence="3" key="2">
    <citation type="submission" date="2020-05" db="UniProtKB">
        <authorList>
            <consortium name="EnsemblMetazoa"/>
        </authorList>
    </citation>
    <scope>IDENTIFICATION</scope>
    <source>
        <strain evidence="3">wikel</strain>
    </source>
</reference>
<dbReference type="VEuPathDB" id="VectorBase:ISCW005944"/>
<proteinExistence type="predicted"/>
<evidence type="ECO:0000313" key="4">
    <source>
        <dbReference type="Proteomes" id="UP000001555"/>
    </source>
</evidence>
<organism>
    <name type="scientific">Ixodes scapularis</name>
    <name type="common">Black-legged tick</name>
    <name type="synonym">Deer tick</name>
    <dbReference type="NCBI Taxonomy" id="6945"/>
    <lineage>
        <taxon>Eukaryota</taxon>
        <taxon>Metazoa</taxon>
        <taxon>Ecdysozoa</taxon>
        <taxon>Arthropoda</taxon>
        <taxon>Chelicerata</taxon>
        <taxon>Arachnida</taxon>
        <taxon>Acari</taxon>
        <taxon>Parasitiformes</taxon>
        <taxon>Ixodida</taxon>
        <taxon>Ixodoidea</taxon>
        <taxon>Ixodidae</taxon>
        <taxon>Ixodinae</taxon>
        <taxon>Ixodes</taxon>
    </lineage>
</organism>
<feature type="non-terminal residue" evidence="2">
    <location>
        <position position="1"/>
    </location>
</feature>
<name>B7PLQ4_IXOSC</name>
<feature type="region of interest" description="Disordered" evidence="1">
    <location>
        <begin position="49"/>
        <end position="176"/>
    </location>
</feature>
<dbReference type="EMBL" id="DS741972">
    <property type="protein sequence ID" value="EEC07526.1"/>
    <property type="molecule type" value="Genomic_DNA"/>
</dbReference>
<accession>B7PLQ4</accession>
<evidence type="ECO:0000313" key="2">
    <source>
        <dbReference type="EMBL" id="EEC07526.1"/>
    </source>
</evidence>
<dbReference type="InParanoid" id="B7PLQ4"/>
<keyword evidence="4" id="KW-1185">Reference proteome</keyword>
<protein>
    <submittedName>
        <fullName evidence="2 3">Uncharacterized protein</fullName>
    </submittedName>
</protein>
<reference evidence="2 4" key="1">
    <citation type="submission" date="2008-03" db="EMBL/GenBank/DDBJ databases">
        <title>Annotation of Ixodes scapularis.</title>
        <authorList>
            <consortium name="Ixodes scapularis Genome Project Consortium"/>
            <person name="Caler E."/>
            <person name="Hannick L.I."/>
            <person name="Bidwell S."/>
            <person name="Joardar V."/>
            <person name="Thiagarajan M."/>
            <person name="Amedeo P."/>
            <person name="Galinsky K.J."/>
            <person name="Schobel S."/>
            <person name="Inman J."/>
            <person name="Hostetler J."/>
            <person name="Miller J."/>
            <person name="Hammond M."/>
            <person name="Megy K."/>
            <person name="Lawson D."/>
            <person name="Kodira C."/>
            <person name="Sutton G."/>
            <person name="Meyer J."/>
            <person name="Hill C.A."/>
            <person name="Birren B."/>
            <person name="Nene V."/>
            <person name="Collins F."/>
            <person name="Alarcon-Chaidez F."/>
            <person name="Wikel S."/>
            <person name="Strausberg R."/>
        </authorList>
    </citation>
    <scope>NUCLEOTIDE SEQUENCE [LARGE SCALE GENOMIC DNA]</scope>
    <source>
        <strain evidence="4">Wikel</strain>
        <strain evidence="2">Wikel colony</strain>
    </source>
</reference>
<dbReference type="EnsemblMetazoa" id="ISCW005944-RA">
    <property type="protein sequence ID" value="ISCW005944-PA"/>
    <property type="gene ID" value="ISCW005944"/>
</dbReference>
<feature type="compositionally biased region" description="Gly residues" evidence="1">
    <location>
        <begin position="117"/>
        <end position="131"/>
    </location>
</feature>
<dbReference type="EMBL" id="ABJB010931933">
    <property type="status" value="NOT_ANNOTATED_CDS"/>
    <property type="molecule type" value="Genomic_DNA"/>
</dbReference>
<dbReference type="VEuPathDB" id="VectorBase:ISCI005944"/>